<dbReference type="OrthoDB" id="9943487at2"/>
<dbReference type="EMBL" id="WUML01000039">
    <property type="protein sequence ID" value="MXO02963.1"/>
    <property type="molecule type" value="Genomic_DNA"/>
</dbReference>
<dbReference type="RefSeq" id="WP_160788122.1">
    <property type="nucleotide sequence ID" value="NZ_JBHSTY010000037.1"/>
</dbReference>
<dbReference type="AlphaFoldDB" id="A0A6N8TI80"/>
<evidence type="ECO:0000313" key="3">
    <source>
        <dbReference type="Proteomes" id="UP000440304"/>
    </source>
</evidence>
<accession>A0A6N8TI80</accession>
<sequence length="156" mass="16963">MNNEDRKADLEPFIESIRGNGNDSAEYIAGFRDAQGEIAGPVVPLSAEVVQRAVFSGQLFTVMCDMAGEISPCPAGIVEDLLDTMFGDGRLATQPIDELVEEAIGMSVNETADTMIADLEIMRDRLKRALMRVEDTAQALRTIKQVRRSSSAGNLN</sequence>
<evidence type="ECO:0000256" key="1">
    <source>
        <dbReference type="SAM" id="Coils"/>
    </source>
</evidence>
<feature type="coiled-coil region" evidence="1">
    <location>
        <begin position="116"/>
        <end position="143"/>
    </location>
</feature>
<proteinExistence type="predicted"/>
<gene>
    <name evidence="2" type="ORF">GR156_21935</name>
</gene>
<name>A0A6N8TI80_SHIZO</name>
<evidence type="ECO:0000313" key="2">
    <source>
        <dbReference type="EMBL" id="MXO02963.1"/>
    </source>
</evidence>
<comment type="caution">
    <text evidence="2">The sequence shown here is derived from an EMBL/GenBank/DDBJ whole genome shotgun (WGS) entry which is preliminary data.</text>
</comment>
<dbReference type="Proteomes" id="UP000440304">
    <property type="component" value="Unassembled WGS sequence"/>
</dbReference>
<organism evidence="2 3">
    <name type="scientific">Shinella zoogloeoides</name>
    <name type="common">Crabtreella saccharophila</name>
    <dbReference type="NCBI Taxonomy" id="352475"/>
    <lineage>
        <taxon>Bacteria</taxon>
        <taxon>Pseudomonadati</taxon>
        <taxon>Pseudomonadota</taxon>
        <taxon>Alphaproteobacteria</taxon>
        <taxon>Hyphomicrobiales</taxon>
        <taxon>Rhizobiaceae</taxon>
        <taxon>Shinella</taxon>
    </lineage>
</organism>
<reference evidence="2 3" key="1">
    <citation type="submission" date="2019-12" db="EMBL/GenBank/DDBJ databases">
        <title>Shinella granuli gen. nov., sp. nov., and proposal of the reclassification of Zoogloea ramigera ATCC 19623 as Shinella zoogloeoides sp. nov.</title>
        <authorList>
            <person name="Gao J."/>
        </authorList>
    </citation>
    <scope>NUCLEOTIDE SEQUENCE [LARGE SCALE GENOMIC DNA]</scope>
    <source>
        <strain evidence="2 3">DSM 287</strain>
    </source>
</reference>
<keyword evidence="1" id="KW-0175">Coiled coil</keyword>
<protein>
    <submittedName>
        <fullName evidence="2">Uncharacterized protein</fullName>
    </submittedName>
</protein>